<accession>A0A7D4PWN5</accession>
<gene>
    <name evidence="4" type="ORF">HQ865_23640</name>
</gene>
<name>A0A7D4PWN5_9SPHI</name>
<reference evidence="4 5" key="1">
    <citation type="submission" date="2020-05" db="EMBL/GenBank/DDBJ databases">
        <title>Mucilaginibacter mali sp. nov.</title>
        <authorList>
            <person name="Kim H.S."/>
            <person name="Lee K.C."/>
            <person name="Suh M.K."/>
            <person name="Kim J.-S."/>
            <person name="Han K.-I."/>
            <person name="Eom M.K."/>
            <person name="Shin Y.K."/>
            <person name="Lee J.-S."/>
        </authorList>
    </citation>
    <scope>NUCLEOTIDE SEQUENCE [LARGE SCALE GENOMIC DNA]</scope>
    <source>
        <strain evidence="4 5">G2-14</strain>
    </source>
</reference>
<dbReference type="PANTHER" id="PTHR42693">
    <property type="entry name" value="ARYLSULFATASE FAMILY MEMBER"/>
    <property type="match status" value="1"/>
</dbReference>
<keyword evidence="2" id="KW-0378">Hydrolase</keyword>
<dbReference type="Proteomes" id="UP000505355">
    <property type="component" value="Chromosome"/>
</dbReference>
<dbReference type="KEGG" id="mmab:HQ865_23640"/>
<dbReference type="CDD" id="cd16027">
    <property type="entry name" value="SGSH"/>
    <property type="match status" value="1"/>
</dbReference>
<dbReference type="InterPro" id="IPR050738">
    <property type="entry name" value="Sulfatase"/>
</dbReference>
<evidence type="ECO:0000256" key="1">
    <source>
        <dbReference type="ARBA" id="ARBA00008779"/>
    </source>
</evidence>
<evidence type="ECO:0000313" key="5">
    <source>
        <dbReference type="Proteomes" id="UP000505355"/>
    </source>
</evidence>
<evidence type="ECO:0000259" key="3">
    <source>
        <dbReference type="Pfam" id="PF00884"/>
    </source>
</evidence>
<keyword evidence="5" id="KW-1185">Reference proteome</keyword>
<evidence type="ECO:0000313" key="4">
    <source>
        <dbReference type="EMBL" id="QKJ32628.1"/>
    </source>
</evidence>
<feature type="domain" description="Sulfatase N-terminal" evidence="3">
    <location>
        <begin position="32"/>
        <end position="311"/>
    </location>
</feature>
<dbReference type="PANTHER" id="PTHR42693:SF53">
    <property type="entry name" value="ENDO-4-O-SULFATASE"/>
    <property type="match status" value="1"/>
</dbReference>
<dbReference type="AlphaFoldDB" id="A0A7D4PWN5"/>
<dbReference type="RefSeq" id="WP_173417277.1">
    <property type="nucleotide sequence ID" value="NZ_CP054139.1"/>
</dbReference>
<proteinExistence type="inferred from homology"/>
<dbReference type="SUPFAM" id="SSF53649">
    <property type="entry name" value="Alkaline phosphatase-like"/>
    <property type="match status" value="1"/>
</dbReference>
<comment type="similarity">
    <text evidence="1">Belongs to the sulfatase family.</text>
</comment>
<dbReference type="Pfam" id="PF00884">
    <property type="entry name" value="Sulfatase"/>
    <property type="match status" value="1"/>
</dbReference>
<dbReference type="InterPro" id="IPR000917">
    <property type="entry name" value="Sulfatase_N"/>
</dbReference>
<organism evidence="4 5">
    <name type="scientific">Mucilaginibacter mali</name>
    <dbReference type="NCBI Taxonomy" id="2740462"/>
    <lineage>
        <taxon>Bacteria</taxon>
        <taxon>Pseudomonadati</taxon>
        <taxon>Bacteroidota</taxon>
        <taxon>Sphingobacteriia</taxon>
        <taxon>Sphingobacteriales</taxon>
        <taxon>Sphingobacteriaceae</taxon>
        <taxon>Mucilaginibacter</taxon>
    </lineage>
</organism>
<sequence>MSKKITGIVAAVAVLATLALSFTKKKQADGRPNILLIVSEDHGPHLSCYGDKVIQTPNLDQIAKDGFLFKNAYVTESVCSPSRSSILSGLYPHQSGHLGLTTHGFHYVGQVTTIYQILKKAGYRTGMIGKLHVMPDTIFPIDYHPITDPNYNKKGLIRYSEYADKFMAAGNEPFFLMVNFPDTHWPFQNQVEGRPKKVLTPEEVVSFPYIGFDNQRIREYTASLYNCMARLDECVGELMAKLHGSGKERNTLVIFLSDHGDEMARGKFDNYEASNKVPFMVSWPGKISTGITSDALISSVDIMPTILDVAGLPVPPGLTGKSLMPLFKNPAMPFREYLFTEKNCDETDMYFPRRAVRDKRYKVIYSLLDTKNRAADKYTAEKHGDAIAGSPTFSELANATASIQKMYNDWLHPAKAQLYDLEKDPWEFNDLSADPKYAAIKQRLLNQIFKWQKDTDDPLRFPDRLKKFTQENDTIKISANMQWQYPHYLYNK</sequence>
<evidence type="ECO:0000256" key="2">
    <source>
        <dbReference type="ARBA" id="ARBA00022801"/>
    </source>
</evidence>
<dbReference type="EMBL" id="CP054139">
    <property type="protein sequence ID" value="QKJ32628.1"/>
    <property type="molecule type" value="Genomic_DNA"/>
</dbReference>
<dbReference type="InterPro" id="IPR017850">
    <property type="entry name" value="Alkaline_phosphatase_core_sf"/>
</dbReference>
<dbReference type="Gene3D" id="3.40.720.10">
    <property type="entry name" value="Alkaline Phosphatase, subunit A"/>
    <property type="match status" value="1"/>
</dbReference>
<protein>
    <submittedName>
        <fullName evidence="4">Sulfatase</fullName>
    </submittedName>
</protein>
<dbReference type="GO" id="GO:0004065">
    <property type="term" value="F:arylsulfatase activity"/>
    <property type="evidence" value="ECO:0007669"/>
    <property type="project" value="TreeGrafter"/>
</dbReference>